<dbReference type="Proteomes" id="UP000031561">
    <property type="component" value="Unassembled WGS sequence"/>
</dbReference>
<dbReference type="EMBL" id="JTHE03000059">
    <property type="protein sequence ID" value="MCM1983238.1"/>
    <property type="molecule type" value="Genomic_DNA"/>
</dbReference>
<sequence>MILNTLEQITAVTVIGVLVLILPLTAVTYFFFQRRHQKLEVERILSLLDVDIHYKTMFGFEEGKAGSANGHQPKLLLYRREFEDFGQLAIAVIYAMLIAALGLSLLLLGEQFGLGSVLKFETASPSQFPADGSRIVAGMAALGAYIWGLRFIFYRYGQNDIFPIVYFNLGFRIIFASLIAFIAYNATEVLLGGEGGSSIPFNIWPTLGFLIGMFPQRGLYWITNKIPFISSPHHAAAREAPLEMIEGLSSNDILRLDELGIENCYDLATSDFIPLILRTPYSARQIVDWILQAKLCCCFGDGVVDLRQHGIRLIHQLKALDANRLEQIAKETSVTLSALEMAKASVDQDLEIARLCSVSLKLSEFTHCPTVPDILETALPLFRHR</sequence>
<feature type="transmembrane region" description="Helical" evidence="1">
    <location>
        <begin position="165"/>
        <end position="183"/>
    </location>
</feature>
<feature type="transmembrane region" description="Helical" evidence="1">
    <location>
        <begin position="12"/>
        <end position="32"/>
    </location>
</feature>
<evidence type="ECO:0008006" key="4">
    <source>
        <dbReference type="Google" id="ProtNLM"/>
    </source>
</evidence>
<dbReference type="RefSeq" id="WP_166282179.1">
    <property type="nucleotide sequence ID" value="NZ_JTHE03000059.1"/>
</dbReference>
<keyword evidence="1" id="KW-0812">Transmembrane</keyword>
<organism evidence="2 3">
    <name type="scientific">Lyngbya confervoides BDU141951</name>
    <dbReference type="NCBI Taxonomy" id="1574623"/>
    <lineage>
        <taxon>Bacteria</taxon>
        <taxon>Bacillati</taxon>
        <taxon>Cyanobacteriota</taxon>
        <taxon>Cyanophyceae</taxon>
        <taxon>Oscillatoriophycideae</taxon>
        <taxon>Oscillatoriales</taxon>
        <taxon>Microcoleaceae</taxon>
        <taxon>Lyngbya</taxon>
    </lineage>
</organism>
<evidence type="ECO:0000256" key="1">
    <source>
        <dbReference type="SAM" id="Phobius"/>
    </source>
</evidence>
<keyword evidence="1" id="KW-1133">Transmembrane helix</keyword>
<accession>A0ABD4T3I1</accession>
<protein>
    <recommendedName>
        <fullName evidence="4">DUF21 domain-containing protein</fullName>
    </recommendedName>
</protein>
<dbReference type="AlphaFoldDB" id="A0ABD4T3I1"/>
<keyword evidence="3" id="KW-1185">Reference proteome</keyword>
<keyword evidence="1" id="KW-0472">Membrane</keyword>
<feature type="transmembrane region" description="Helical" evidence="1">
    <location>
        <begin position="203"/>
        <end position="222"/>
    </location>
</feature>
<evidence type="ECO:0000313" key="2">
    <source>
        <dbReference type="EMBL" id="MCM1983238.1"/>
    </source>
</evidence>
<feature type="transmembrane region" description="Helical" evidence="1">
    <location>
        <begin position="135"/>
        <end position="153"/>
    </location>
</feature>
<feature type="transmembrane region" description="Helical" evidence="1">
    <location>
        <begin position="88"/>
        <end position="108"/>
    </location>
</feature>
<comment type="caution">
    <text evidence="2">The sequence shown here is derived from an EMBL/GenBank/DDBJ whole genome shotgun (WGS) entry which is preliminary data.</text>
</comment>
<evidence type="ECO:0000313" key="3">
    <source>
        <dbReference type="Proteomes" id="UP000031561"/>
    </source>
</evidence>
<proteinExistence type="predicted"/>
<reference evidence="2 3" key="1">
    <citation type="journal article" date="2015" name="Genome Announc.">
        <title>Draft Genome Sequence of Filamentous Marine Cyanobacterium Lyngbya confervoides Strain BDU141951.</title>
        <authorList>
            <person name="Chandrababunaidu M.M."/>
            <person name="Sen D."/>
            <person name="Tripathy S."/>
        </authorList>
    </citation>
    <scope>NUCLEOTIDE SEQUENCE [LARGE SCALE GENOMIC DNA]</scope>
    <source>
        <strain evidence="2 3">BDU141951</strain>
    </source>
</reference>
<name>A0ABD4T3I1_9CYAN</name>
<gene>
    <name evidence="2" type="ORF">QQ91_0010435</name>
</gene>